<keyword evidence="2" id="KW-1185">Reference proteome</keyword>
<comment type="caution">
    <text evidence="1">The sequence shown here is derived from an EMBL/GenBank/DDBJ whole genome shotgun (WGS) entry which is preliminary data.</text>
</comment>
<organism evidence="1 2">
    <name type="scientific">Streptococcus phocae</name>
    <dbReference type="NCBI Taxonomy" id="119224"/>
    <lineage>
        <taxon>Bacteria</taxon>
        <taxon>Bacillati</taxon>
        <taxon>Bacillota</taxon>
        <taxon>Bacilli</taxon>
        <taxon>Lactobacillales</taxon>
        <taxon>Streptococcaceae</taxon>
        <taxon>Streptococcus</taxon>
    </lineage>
</organism>
<dbReference type="InterPro" id="IPR028105">
    <property type="entry name" value="DUF4651"/>
</dbReference>
<dbReference type="PATRIC" id="fig|119224.3.peg.504"/>
<dbReference type="Gene3D" id="3.10.450.400">
    <property type="entry name" value="Uncharacterised protein PF15513, DUF4651"/>
    <property type="match status" value="1"/>
</dbReference>
<dbReference type="Proteomes" id="UP000049578">
    <property type="component" value="Unassembled WGS sequence"/>
</dbReference>
<dbReference type="PROSITE" id="PS51257">
    <property type="entry name" value="PROKAR_LIPOPROTEIN"/>
    <property type="match status" value="1"/>
</dbReference>
<gene>
    <name evidence="1" type="ORF">AKK44_04845</name>
</gene>
<name>A0A0P6S7U3_9STRE</name>
<proteinExistence type="predicted"/>
<evidence type="ECO:0000313" key="1">
    <source>
        <dbReference type="EMBL" id="KPJ22417.1"/>
    </source>
</evidence>
<dbReference type="Pfam" id="PF15513">
    <property type="entry name" value="DUF4651"/>
    <property type="match status" value="1"/>
</dbReference>
<evidence type="ECO:0008006" key="3">
    <source>
        <dbReference type="Google" id="ProtNLM"/>
    </source>
</evidence>
<protein>
    <recommendedName>
        <fullName evidence="3">DUF4651 domain-containing protein</fullName>
    </recommendedName>
</protein>
<dbReference type="STRING" id="119224.AKK44_04845"/>
<accession>A0A0P6S7U3</accession>
<sequence>MKGMNTKNTGILSGLLGLGCLIGLGMLAKETYQERQRQKILSELRDFFTKKGPIAVLYVDAAASSSETTTGGVVMTDGQAYTYTYHKGHINTEEDTTC</sequence>
<evidence type="ECO:0000313" key="2">
    <source>
        <dbReference type="Proteomes" id="UP000049578"/>
    </source>
</evidence>
<dbReference type="AlphaFoldDB" id="A0A0P6S7U3"/>
<dbReference type="EMBL" id="LHQM01000015">
    <property type="protein sequence ID" value="KPJ22417.1"/>
    <property type="molecule type" value="Genomic_DNA"/>
</dbReference>
<reference evidence="1 2" key="1">
    <citation type="submission" date="2015-08" db="EMBL/GenBank/DDBJ databases">
        <title>Genome sequence of Streptococcus phocae subsp. phocae ATCC 51973T isolated from liver specimen obtained from seal.</title>
        <authorList>
            <person name="Avendano-Herrera R."/>
        </authorList>
    </citation>
    <scope>NUCLEOTIDE SEQUENCE [LARGE SCALE GENOMIC DNA]</scope>
    <source>
        <strain evidence="1 2">ATCC 51973</strain>
    </source>
</reference>